<reference evidence="1 2" key="1">
    <citation type="submission" date="2019-07" db="EMBL/GenBank/DDBJ databases">
        <title>Tepidimonas aquatica CLN-1 draft genome.</title>
        <authorList>
            <person name="Da Costa M.S."/>
            <person name="Froufe H.J.C."/>
            <person name="Egas C."/>
            <person name="Albuquerque L."/>
        </authorList>
    </citation>
    <scope>NUCLEOTIDE SEQUENCE [LARGE SCALE GENOMIC DNA]</scope>
    <source>
        <strain evidence="1 2">CLN-1</strain>
    </source>
</reference>
<evidence type="ECO:0000313" key="1">
    <source>
        <dbReference type="EMBL" id="TSE20718.1"/>
    </source>
</evidence>
<dbReference type="Proteomes" id="UP000318554">
    <property type="component" value="Unassembled WGS sequence"/>
</dbReference>
<dbReference type="EMBL" id="VJNA01000041">
    <property type="protein sequence ID" value="TSE20718.1"/>
    <property type="molecule type" value="Genomic_DNA"/>
</dbReference>
<dbReference type="AlphaFoldDB" id="A0A554WAV7"/>
<comment type="caution">
    <text evidence="1">The sequence shown here is derived from an EMBL/GenBank/DDBJ whole genome shotgun (WGS) entry which is preliminary data.</text>
</comment>
<evidence type="ECO:0000313" key="2">
    <source>
        <dbReference type="Proteomes" id="UP000318554"/>
    </source>
</evidence>
<name>A0A554WAV7_9BURK</name>
<keyword evidence="2" id="KW-1185">Reference proteome</keyword>
<proteinExistence type="predicted"/>
<organism evidence="1 2">
    <name type="scientific">Tepidimonas aquatica</name>
    <dbReference type="NCBI Taxonomy" id="247482"/>
    <lineage>
        <taxon>Bacteria</taxon>
        <taxon>Pseudomonadati</taxon>
        <taxon>Pseudomonadota</taxon>
        <taxon>Betaproteobacteria</taxon>
        <taxon>Burkholderiales</taxon>
        <taxon>Tepidimonas</taxon>
    </lineage>
</organism>
<gene>
    <name evidence="1" type="ORF">Taqua_02376</name>
</gene>
<protein>
    <submittedName>
        <fullName evidence="1">Uncharacterized protein</fullName>
    </submittedName>
</protein>
<accession>A0A554WAV7</accession>
<sequence length="98" mass="10623">MSPTHSFAPLEPLLAGTLALLHHVAMHRHTPVPGLCPYIACKLSRNLTRLAHDPHLSPPMSAVLLRLAQDWAEQAMDTEQAIEADGHLMEGRHGPVAG</sequence>